<protein>
    <recommendedName>
        <fullName evidence="2">Co-chaperone DjlA N-terminal domain-containing protein</fullName>
    </recommendedName>
</protein>
<accession>A0A3B0X3T3</accession>
<sequence>MSKENRDYLDLTFRTIECFKHDGTLQVNELEELVQLALKDGVLDDNEKRILKNIFSRLTPEELSKEMLEEIEKIRSQHNF</sequence>
<gene>
    <name evidence="1" type="ORF">MNBD_GAMMA11-721</name>
</gene>
<dbReference type="EMBL" id="UOFG01000019">
    <property type="protein sequence ID" value="VAW58132.1"/>
    <property type="molecule type" value="Genomic_DNA"/>
</dbReference>
<name>A0A3B0X3T3_9ZZZZ</name>
<proteinExistence type="predicted"/>
<organism evidence="1">
    <name type="scientific">hydrothermal vent metagenome</name>
    <dbReference type="NCBI Taxonomy" id="652676"/>
    <lineage>
        <taxon>unclassified sequences</taxon>
        <taxon>metagenomes</taxon>
        <taxon>ecological metagenomes</taxon>
    </lineage>
</organism>
<reference evidence="1" key="1">
    <citation type="submission" date="2018-06" db="EMBL/GenBank/DDBJ databases">
        <authorList>
            <person name="Zhirakovskaya E."/>
        </authorList>
    </citation>
    <scope>NUCLEOTIDE SEQUENCE</scope>
</reference>
<evidence type="ECO:0008006" key="2">
    <source>
        <dbReference type="Google" id="ProtNLM"/>
    </source>
</evidence>
<evidence type="ECO:0000313" key="1">
    <source>
        <dbReference type="EMBL" id="VAW58132.1"/>
    </source>
</evidence>
<dbReference type="AlphaFoldDB" id="A0A3B0X3T3"/>